<gene>
    <name evidence="2" type="ORF">JOL62DRAFT_564729</name>
</gene>
<protein>
    <recommendedName>
        <fullName evidence="4">NADH dehydrogenase subunit 4</fullName>
    </recommendedName>
</protein>
<evidence type="ECO:0000313" key="2">
    <source>
        <dbReference type="EMBL" id="KAK7614321.1"/>
    </source>
</evidence>
<feature type="non-terminal residue" evidence="2">
    <location>
        <position position="1"/>
    </location>
</feature>
<proteinExistence type="predicted"/>
<organism evidence="2 3">
    <name type="scientific">Phyllosticta paracitricarpa</name>
    <dbReference type="NCBI Taxonomy" id="2016321"/>
    <lineage>
        <taxon>Eukaryota</taxon>
        <taxon>Fungi</taxon>
        <taxon>Dikarya</taxon>
        <taxon>Ascomycota</taxon>
        <taxon>Pezizomycotina</taxon>
        <taxon>Dothideomycetes</taxon>
        <taxon>Dothideomycetes incertae sedis</taxon>
        <taxon>Botryosphaeriales</taxon>
        <taxon>Phyllostictaceae</taxon>
        <taxon>Phyllosticta</taxon>
    </lineage>
</organism>
<keyword evidence="1" id="KW-0812">Transmembrane</keyword>
<keyword evidence="3" id="KW-1185">Reference proteome</keyword>
<comment type="caution">
    <text evidence="2">The sequence shown here is derived from an EMBL/GenBank/DDBJ whole genome shotgun (WGS) entry which is preliminary data.</text>
</comment>
<keyword evidence="1" id="KW-1133">Transmembrane helix</keyword>
<dbReference type="Proteomes" id="UP001367316">
    <property type="component" value="Unassembled WGS sequence"/>
</dbReference>
<sequence length="53" mass="5911">SWGPIIIHLLPLLLLVQSDMTLGLFLPWGRRYVFELHGGVVSGLAFCIGDYII</sequence>
<keyword evidence="1" id="KW-0472">Membrane</keyword>
<evidence type="ECO:0008006" key="4">
    <source>
        <dbReference type="Google" id="ProtNLM"/>
    </source>
</evidence>
<name>A0ABR1NJF9_9PEZI</name>
<evidence type="ECO:0000313" key="3">
    <source>
        <dbReference type="Proteomes" id="UP001367316"/>
    </source>
</evidence>
<feature type="transmembrane region" description="Helical" evidence="1">
    <location>
        <begin position="6"/>
        <end position="26"/>
    </location>
</feature>
<reference evidence="2 3" key="1">
    <citation type="submission" date="2024-04" db="EMBL/GenBank/DDBJ databases">
        <title>Phyllosticta paracitricarpa is synonymous to the EU quarantine fungus P. citricarpa based on phylogenomic analyses.</title>
        <authorList>
            <consortium name="Lawrence Berkeley National Laboratory"/>
            <person name="Van ingen-buijs V.A."/>
            <person name="Van westerhoven A.C."/>
            <person name="Haridas S."/>
            <person name="Skiadas P."/>
            <person name="Martin F."/>
            <person name="Groenewald J.Z."/>
            <person name="Crous P.W."/>
            <person name="Seidl M.F."/>
        </authorList>
    </citation>
    <scope>NUCLEOTIDE SEQUENCE [LARGE SCALE GENOMIC DNA]</scope>
    <source>
        <strain evidence="2 3">CBS 141358</strain>
    </source>
</reference>
<feature type="non-terminal residue" evidence="2">
    <location>
        <position position="53"/>
    </location>
</feature>
<evidence type="ECO:0000256" key="1">
    <source>
        <dbReference type="SAM" id="Phobius"/>
    </source>
</evidence>
<accession>A0ABR1NJF9</accession>
<dbReference type="EMBL" id="JBBPBF010000004">
    <property type="protein sequence ID" value="KAK7614321.1"/>
    <property type="molecule type" value="Genomic_DNA"/>
</dbReference>